<evidence type="ECO:0000259" key="11">
    <source>
        <dbReference type="Pfam" id="PF07715"/>
    </source>
</evidence>
<dbReference type="AlphaFoldDB" id="D2QTW3"/>
<dbReference type="InterPro" id="IPR000531">
    <property type="entry name" value="Beta-barrel_TonB"/>
</dbReference>
<evidence type="ECO:0000256" key="6">
    <source>
        <dbReference type="ARBA" id="ARBA00023136"/>
    </source>
</evidence>
<proteinExistence type="inferred from homology"/>
<dbReference type="HOGENOM" id="CLU_004317_1_1_10"/>
<evidence type="ECO:0000313" key="13">
    <source>
        <dbReference type="Proteomes" id="UP000002028"/>
    </source>
</evidence>
<dbReference type="Pfam" id="PF13715">
    <property type="entry name" value="CarbopepD_reg_2"/>
    <property type="match status" value="1"/>
</dbReference>
<dbReference type="GO" id="GO:0009279">
    <property type="term" value="C:cell outer membrane"/>
    <property type="evidence" value="ECO:0007669"/>
    <property type="project" value="UniProtKB-SubCell"/>
</dbReference>
<dbReference type="Gene3D" id="2.40.170.20">
    <property type="entry name" value="TonB-dependent receptor, beta-barrel domain"/>
    <property type="match status" value="1"/>
</dbReference>
<evidence type="ECO:0000256" key="1">
    <source>
        <dbReference type="ARBA" id="ARBA00004571"/>
    </source>
</evidence>
<evidence type="ECO:0000259" key="10">
    <source>
        <dbReference type="Pfam" id="PF00593"/>
    </source>
</evidence>
<evidence type="ECO:0000256" key="4">
    <source>
        <dbReference type="ARBA" id="ARBA00022692"/>
    </source>
</evidence>
<dbReference type="KEGG" id="sli:Slin_6286"/>
<evidence type="ECO:0000256" key="3">
    <source>
        <dbReference type="ARBA" id="ARBA00022452"/>
    </source>
</evidence>
<organism evidence="12 13">
    <name type="scientific">Spirosoma linguale (strain ATCC 33905 / DSM 74 / LMG 10896 / Claus 1)</name>
    <dbReference type="NCBI Taxonomy" id="504472"/>
    <lineage>
        <taxon>Bacteria</taxon>
        <taxon>Pseudomonadati</taxon>
        <taxon>Bacteroidota</taxon>
        <taxon>Cytophagia</taxon>
        <taxon>Cytophagales</taxon>
        <taxon>Cytophagaceae</taxon>
        <taxon>Spirosoma</taxon>
    </lineage>
</organism>
<keyword evidence="7 8" id="KW-0998">Cell outer membrane</keyword>
<dbReference type="PROSITE" id="PS00018">
    <property type="entry name" value="EF_HAND_1"/>
    <property type="match status" value="1"/>
</dbReference>
<dbReference type="RefSeq" id="WP_012930729.1">
    <property type="nucleotide sequence ID" value="NC_013730.1"/>
</dbReference>
<evidence type="ECO:0000256" key="2">
    <source>
        <dbReference type="ARBA" id="ARBA00022448"/>
    </source>
</evidence>
<gene>
    <name evidence="12" type="ordered locus">Slin_6286</name>
</gene>
<dbReference type="SUPFAM" id="SSF56935">
    <property type="entry name" value="Porins"/>
    <property type="match status" value="1"/>
</dbReference>
<dbReference type="Pfam" id="PF07715">
    <property type="entry name" value="Plug"/>
    <property type="match status" value="1"/>
</dbReference>
<dbReference type="InterPro" id="IPR023996">
    <property type="entry name" value="TonB-dep_OMP_SusC/RagA"/>
</dbReference>
<dbReference type="NCBIfam" id="TIGR04056">
    <property type="entry name" value="OMP_RagA_SusC"/>
    <property type="match status" value="1"/>
</dbReference>
<dbReference type="InterPro" id="IPR036942">
    <property type="entry name" value="Beta-barrel_TonB_sf"/>
</dbReference>
<dbReference type="Gene3D" id="2.60.40.1120">
    <property type="entry name" value="Carboxypeptidase-like, regulatory domain"/>
    <property type="match status" value="1"/>
</dbReference>
<keyword evidence="12" id="KW-0675">Receptor</keyword>
<dbReference type="InterPro" id="IPR039426">
    <property type="entry name" value="TonB-dep_rcpt-like"/>
</dbReference>
<dbReference type="InterPro" id="IPR008969">
    <property type="entry name" value="CarboxyPept-like_regulatory"/>
</dbReference>
<dbReference type="eggNOG" id="COG1629">
    <property type="taxonomic scope" value="Bacteria"/>
</dbReference>
<feature type="domain" description="TonB-dependent receptor plug" evidence="11">
    <location>
        <begin position="260"/>
        <end position="384"/>
    </location>
</feature>
<dbReference type="InterPro" id="IPR012910">
    <property type="entry name" value="Plug_dom"/>
</dbReference>
<keyword evidence="13" id="KW-1185">Reference proteome</keyword>
<evidence type="ECO:0000256" key="8">
    <source>
        <dbReference type="PROSITE-ProRule" id="PRU01360"/>
    </source>
</evidence>
<dbReference type="EMBL" id="CP001769">
    <property type="protein sequence ID" value="ADB42245.1"/>
    <property type="molecule type" value="Genomic_DNA"/>
</dbReference>
<dbReference type="InterPro" id="IPR018247">
    <property type="entry name" value="EF_Hand_1_Ca_BS"/>
</dbReference>
<dbReference type="InterPro" id="IPR037066">
    <property type="entry name" value="Plug_dom_sf"/>
</dbReference>
<sequence>MANHLRRACGAGILSLLVLVGFQPGWSQSVVLASSVQQKRVATVETTVKRQLKDVLTDLKTQYSVDIMFEMRTVEGLSVAAETLNANATLDRNLEAILQPLGLRFKKVNHNSYLILAARKVKKVTAISGELPVQLLNQSPVSESEPAIKAPALAALVATKTDTKVAVDQPVTGTVKSETGETLPGINVVIKSTTRGTTTDANGRFTLEAPANATLVFSGIGFTTQEVAVNGRTRIDVALLTDNKQLEEVVVVGYGTQKRNSLTNSVAQIGAEEIARRPVSNIQQSLQGQLPGVTVLDQGGSPGRSNTAIRVRGITTFNINGISNTAGTNNGSGGYDMSKNDALVIVDGIEQRLSDINPDDIETISILKDAASTAIYGSRATNGVVLVTTKRAKGSKVQVEYNGYYAIQNSINKPTMMGIEDYMRLQVVAYTNAGAALPARFTESSIQAYVTATDREKYPMPNTWFQTVLQAAPQQNHTLAVAGGTEALRTRLSLRYQDQGGIITNYNSKIGEIRLNTDYTISPKLRVSGDINYRYNYSQAPTIDPINFLFHGSLWAVPKYADGTYGLSTQGNNPLMYAEIGGNSKRSTDYLAGYVKADWEILDGLTFSTQLAGRGFFTQDKNYANSYVNVDKNTNITKTVANNTLTEIRNTLREYTLINLLTYERKFGSHNLKGLLGYSQIGNTQTFLRAYRERFYNNDIQSIGQGANDGTKSNDGNDADYGLRSYFGRVNYDYDGKYLVEVNGRYDGSSKFTGQKQYSFFPSFSAGWRLSKENFWQGLQKTVNDFKLRGSWGITGNQSVNLYSYYASLTGSGYNFNGAAVQGYRQTTLANTDLGWESTTQLDLGLDASFFRSRLNLTVDYYRKLTNDILLNLDIPATIGLIAPPQNAGSVENKGWEFSLNYRGAKNPSGFQYNLGANFSINENKVVDLKGTGPYIIGSDIDPRYIIAVGLPINALWGYKTDGLFQTQQQITEYKATYAANTKPGDVKYIDANGDGKIDANDMTNIGNTFPKFTFGLNSNVSYRNFELNLLFQGAAKVSTRLAGALSEMGNQEGFTHSIYTNNYWTPDNTGARFPRPVKFDLRNVATSDRLVIDGSYVRLKNIQLAYSLPAALASKVRLSRIRTYVSATNVLTFSKLNEWNLDPEAGSGRGVYYPQTSLYTLGLNLQF</sequence>
<comment type="similarity">
    <text evidence="8 9">Belongs to the TonB-dependent receptor family.</text>
</comment>
<name>D2QTW3_SPILD</name>
<dbReference type="SUPFAM" id="SSF49464">
    <property type="entry name" value="Carboxypeptidase regulatory domain-like"/>
    <property type="match status" value="1"/>
</dbReference>
<dbReference type="PROSITE" id="PS52016">
    <property type="entry name" value="TONB_DEPENDENT_REC_3"/>
    <property type="match status" value="1"/>
</dbReference>
<dbReference type="Gene3D" id="2.170.130.10">
    <property type="entry name" value="TonB-dependent receptor, plug domain"/>
    <property type="match status" value="1"/>
</dbReference>
<dbReference type="Pfam" id="PF00593">
    <property type="entry name" value="TonB_dep_Rec_b-barrel"/>
    <property type="match status" value="1"/>
</dbReference>
<dbReference type="Proteomes" id="UP000002028">
    <property type="component" value="Chromosome"/>
</dbReference>
<accession>D2QTW3</accession>
<keyword evidence="5 9" id="KW-0798">TonB box</keyword>
<keyword evidence="3 8" id="KW-1134">Transmembrane beta strand</keyword>
<reference evidence="12 13" key="1">
    <citation type="journal article" date="2010" name="Stand. Genomic Sci.">
        <title>Complete genome sequence of Spirosoma linguale type strain (1).</title>
        <authorList>
            <person name="Lail K."/>
            <person name="Sikorski J."/>
            <person name="Saunders E."/>
            <person name="Lapidus A."/>
            <person name="Glavina Del Rio T."/>
            <person name="Copeland A."/>
            <person name="Tice H."/>
            <person name="Cheng J.-F."/>
            <person name="Lucas S."/>
            <person name="Nolan M."/>
            <person name="Bruce D."/>
            <person name="Goodwin L."/>
            <person name="Pitluck S."/>
            <person name="Ivanova N."/>
            <person name="Mavromatis K."/>
            <person name="Ovchinnikova G."/>
            <person name="Pati A."/>
            <person name="Chen A."/>
            <person name="Palaniappan K."/>
            <person name="Land M."/>
            <person name="Hauser L."/>
            <person name="Chang Y.-J."/>
            <person name="Jeffries C.D."/>
            <person name="Chain P."/>
            <person name="Brettin T."/>
            <person name="Detter J.C."/>
            <person name="Schuetze A."/>
            <person name="Rohde M."/>
            <person name="Tindall B.J."/>
            <person name="Goeker M."/>
            <person name="Bristow J."/>
            <person name="Eisen J.A."/>
            <person name="Markowitz V."/>
            <person name="Hugenholtz P."/>
            <person name="Kyrpides N.C."/>
            <person name="Klenk H.-P."/>
            <person name="Chen F."/>
        </authorList>
    </citation>
    <scope>NUCLEOTIDE SEQUENCE [LARGE SCALE GENOMIC DNA]</scope>
    <source>
        <strain evidence="13">ATCC 33905 / DSM 74 / LMG 10896 / Claus 1</strain>
    </source>
</reference>
<feature type="domain" description="TonB-dependent receptor-like beta-barrel" evidence="10">
    <location>
        <begin position="535"/>
        <end position="1110"/>
    </location>
</feature>
<keyword evidence="2 8" id="KW-0813">Transport</keyword>
<evidence type="ECO:0000256" key="9">
    <source>
        <dbReference type="RuleBase" id="RU003357"/>
    </source>
</evidence>
<keyword evidence="6 8" id="KW-0472">Membrane</keyword>
<evidence type="ECO:0000256" key="5">
    <source>
        <dbReference type="ARBA" id="ARBA00023077"/>
    </source>
</evidence>
<dbReference type="InterPro" id="IPR023997">
    <property type="entry name" value="TonB-dep_OMP_SusC/RagA_CS"/>
</dbReference>
<dbReference type="STRING" id="504472.Slin_6286"/>
<dbReference type="NCBIfam" id="TIGR04057">
    <property type="entry name" value="SusC_RagA_signa"/>
    <property type="match status" value="1"/>
</dbReference>
<protein>
    <submittedName>
        <fullName evidence="12">TonB-dependent receptor plug</fullName>
    </submittedName>
</protein>
<comment type="subcellular location">
    <subcellularLocation>
        <location evidence="1 8">Cell outer membrane</location>
        <topology evidence="1 8">Multi-pass membrane protein</topology>
    </subcellularLocation>
</comment>
<keyword evidence="4 8" id="KW-0812">Transmembrane</keyword>
<evidence type="ECO:0000256" key="7">
    <source>
        <dbReference type="ARBA" id="ARBA00023237"/>
    </source>
</evidence>
<evidence type="ECO:0000313" key="12">
    <source>
        <dbReference type="EMBL" id="ADB42245.1"/>
    </source>
</evidence>